<keyword evidence="4" id="KW-1185">Reference proteome</keyword>
<protein>
    <recommendedName>
        <fullName evidence="2">Ancillary SecYEG translocon subunit/Cell division coordinator CpoB TPR domain-containing protein</fullName>
    </recommendedName>
</protein>
<dbReference type="RefSeq" id="WP_132031178.1">
    <property type="nucleotide sequence ID" value="NZ_SMAI01000005.1"/>
</dbReference>
<accession>A0A4R3M1W3</accession>
<sequence>MTDIFHEIEDDLRRDRFRRLWDRFGLYLILLAVAVVAAAGAWSGYRYWSLQQAQASGARFEAANALLDEGKTAEAQAALAALAQDGTAGYRVLARFRAAGALAAQDKAASAAAFDALAADTAIGALGREVAQIRAAQILVDTAPLAEIVQRIQPLAEGNGALRHSARALLALAQFKAGDLAAANKTAQWILDDPEVPPGIRNQAQLLRTLTAAAVPPAAAPAPGAATQ</sequence>
<reference evidence="3 4" key="1">
    <citation type="submission" date="2019-03" db="EMBL/GenBank/DDBJ databases">
        <title>Genomic Encyclopedia of Type Strains, Phase IV (KMG-IV): sequencing the most valuable type-strain genomes for metagenomic binning, comparative biology and taxonomic classification.</title>
        <authorList>
            <person name="Goeker M."/>
        </authorList>
    </citation>
    <scope>NUCLEOTIDE SEQUENCE [LARGE SCALE GENOMIC DNA]</scope>
    <source>
        <strain evidence="3 4">DSM 9035</strain>
    </source>
</reference>
<evidence type="ECO:0000313" key="4">
    <source>
        <dbReference type="Proteomes" id="UP000294664"/>
    </source>
</evidence>
<dbReference type="Pfam" id="PF09976">
    <property type="entry name" value="TPR_21"/>
    <property type="match status" value="1"/>
</dbReference>
<dbReference type="AlphaFoldDB" id="A0A4R3M1W3"/>
<keyword evidence="1" id="KW-0472">Membrane</keyword>
<comment type="caution">
    <text evidence="3">The sequence shown here is derived from an EMBL/GenBank/DDBJ whole genome shotgun (WGS) entry which is preliminary data.</text>
</comment>
<evidence type="ECO:0000259" key="2">
    <source>
        <dbReference type="Pfam" id="PF09976"/>
    </source>
</evidence>
<gene>
    <name evidence="3" type="ORF">EDC64_105126</name>
</gene>
<proteinExistence type="predicted"/>
<dbReference type="Proteomes" id="UP000294664">
    <property type="component" value="Unassembled WGS sequence"/>
</dbReference>
<organism evidence="3 4">
    <name type="scientific">Aquabacter spiritensis</name>
    <dbReference type="NCBI Taxonomy" id="933073"/>
    <lineage>
        <taxon>Bacteria</taxon>
        <taxon>Pseudomonadati</taxon>
        <taxon>Pseudomonadota</taxon>
        <taxon>Alphaproteobacteria</taxon>
        <taxon>Hyphomicrobiales</taxon>
        <taxon>Xanthobacteraceae</taxon>
        <taxon>Aquabacter</taxon>
    </lineage>
</organism>
<feature type="transmembrane region" description="Helical" evidence="1">
    <location>
        <begin position="24"/>
        <end position="45"/>
    </location>
</feature>
<keyword evidence="1" id="KW-1133">Transmembrane helix</keyword>
<feature type="domain" description="Ancillary SecYEG translocon subunit/Cell division coordinator CpoB TPR" evidence="2">
    <location>
        <begin position="19"/>
        <end position="148"/>
    </location>
</feature>
<name>A0A4R3M1W3_9HYPH</name>
<dbReference type="EMBL" id="SMAI01000005">
    <property type="protein sequence ID" value="TCT05095.1"/>
    <property type="molecule type" value="Genomic_DNA"/>
</dbReference>
<evidence type="ECO:0000313" key="3">
    <source>
        <dbReference type="EMBL" id="TCT05095.1"/>
    </source>
</evidence>
<evidence type="ECO:0000256" key="1">
    <source>
        <dbReference type="SAM" id="Phobius"/>
    </source>
</evidence>
<keyword evidence="1" id="KW-0812">Transmembrane</keyword>
<dbReference type="OrthoDB" id="7173339at2"/>
<dbReference type="InterPro" id="IPR018704">
    <property type="entry name" value="SecYEG/CpoB_TPR"/>
</dbReference>